<name>A0A0C3SBZ4_PHLG1</name>
<reference evidence="2 3" key="1">
    <citation type="journal article" date="2014" name="PLoS Genet.">
        <title>Analysis of the Phlebiopsis gigantea genome, transcriptome and secretome provides insight into its pioneer colonization strategies of wood.</title>
        <authorList>
            <person name="Hori C."/>
            <person name="Ishida T."/>
            <person name="Igarashi K."/>
            <person name="Samejima M."/>
            <person name="Suzuki H."/>
            <person name="Master E."/>
            <person name="Ferreira P."/>
            <person name="Ruiz-Duenas F.J."/>
            <person name="Held B."/>
            <person name="Canessa P."/>
            <person name="Larrondo L.F."/>
            <person name="Schmoll M."/>
            <person name="Druzhinina I.S."/>
            <person name="Kubicek C.P."/>
            <person name="Gaskell J.A."/>
            <person name="Kersten P."/>
            <person name="St John F."/>
            <person name="Glasner J."/>
            <person name="Sabat G."/>
            <person name="Splinter BonDurant S."/>
            <person name="Syed K."/>
            <person name="Yadav J."/>
            <person name="Mgbeahuruike A.C."/>
            <person name="Kovalchuk A."/>
            <person name="Asiegbu F.O."/>
            <person name="Lackner G."/>
            <person name="Hoffmeister D."/>
            <person name="Rencoret J."/>
            <person name="Gutierrez A."/>
            <person name="Sun H."/>
            <person name="Lindquist E."/>
            <person name="Barry K."/>
            <person name="Riley R."/>
            <person name="Grigoriev I.V."/>
            <person name="Henrissat B."/>
            <person name="Kues U."/>
            <person name="Berka R.M."/>
            <person name="Martinez A.T."/>
            <person name="Covert S.F."/>
            <person name="Blanchette R.A."/>
            <person name="Cullen D."/>
        </authorList>
    </citation>
    <scope>NUCLEOTIDE SEQUENCE [LARGE SCALE GENOMIC DNA]</scope>
    <source>
        <strain evidence="2 3">11061_1 CR5-6</strain>
    </source>
</reference>
<proteinExistence type="predicted"/>
<dbReference type="AlphaFoldDB" id="A0A0C3SBZ4"/>
<dbReference type="EMBL" id="KN840480">
    <property type="protein sequence ID" value="KIP08385.1"/>
    <property type="molecule type" value="Genomic_DNA"/>
</dbReference>
<feature type="region of interest" description="Disordered" evidence="1">
    <location>
        <begin position="26"/>
        <end position="47"/>
    </location>
</feature>
<evidence type="ECO:0000313" key="3">
    <source>
        <dbReference type="Proteomes" id="UP000053257"/>
    </source>
</evidence>
<dbReference type="OrthoDB" id="2957144at2759"/>
<evidence type="ECO:0008006" key="4">
    <source>
        <dbReference type="Google" id="ProtNLM"/>
    </source>
</evidence>
<evidence type="ECO:0000256" key="1">
    <source>
        <dbReference type="SAM" id="MobiDB-lite"/>
    </source>
</evidence>
<dbReference type="HOGENOM" id="CLU_016205_0_0_1"/>
<sequence>MPIHGAPVRHGRLGVLAGLLQVERREAAAHPSEPAPGQGTDRPEHWDPKHRRYTLAHLSLTCPDAPWNIPPGGLTAIPRFVGDRLCEQSYASPQVKAAERRTVAWGVLAMATRSVVPDEFLFTSSGQGNVFTLRCPSPTSVPFQRVHQGPMAIPDELADRPCTDMGLQDMLHQLNSILHTRYTLDEHPGLATCLQYVAAQCCDFGELYGRIRPWWLYDFTNLPEELDSLKTGDEELRRNAVHGDRIVNPDVPPRRVWDLYSNRVIPFHALCPVYPFRFDMRSSPPPTRVNIPRNVWAISHGWLNEDERQLVRTTINGKQWPVPIPRETTLAHVRIELLNLGAEWVWLDVLCLRQRGHDRDEQLRKEEWQLDVPIIGHVYQHDPSQTCVTYFNGLGIPFDGTPARVWSNERHWFRRAWTLQETCIGWLPGGMTGAEIGDSPAVFGVLEVKLRGLHRGELFRMVNDICARCSSTPIDKIAGLGYLLQCPTLPVYNEDTTAERAWSLLVRHLHPRVRIELLSVFPEPGPYRWYPSWEQLAQKSFTRPVTGTMGAPYIRQEECLKYNPDSDTYFHSVHHAVVDSRIVSNQTAFDSGEAAYEISHQSFEHKPWYISLQPGHRPLDQDVLYTCVGIGDLSFWIVARKVGTRQLEDESATILEKIGVFCVEDYTTREELDHWTRVEGARMFVWL</sequence>
<gene>
    <name evidence="2" type="ORF">PHLGIDRAFT_117257</name>
</gene>
<dbReference type="Proteomes" id="UP000053257">
    <property type="component" value="Unassembled WGS sequence"/>
</dbReference>
<accession>A0A0C3SBZ4</accession>
<keyword evidence="3" id="KW-1185">Reference proteome</keyword>
<protein>
    <recommendedName>
        <fullName evidence="4">Heterokaryon incompatibility domain-containing protein</fullName>
    </recommendedName>
</protein>
<evidence type="ECO:0000313" key="2">
    <source>
        <dbReference type="EMBL" id="KIP08385.1"/>
    </source>
</evidence>
<organism evidence="2 3">
    <name type="scientific">Phlebiopsis gigantea (strain 11061_1 CR5-6)</name>
    <name type="common">White-rot fungus</name>
    <name type="synonym">Peniophora gigantea</name>
    <dbReference type="NCBI Taxonomy" id="745531"/>
    <lineage>
        <taxon>Eukaryota</taxon>
        <taxon>Fungi</taxon>
        <taxon>Dikarya</taxon>
        <taxon>Basidiomycota</taxon>
        <taxon>Agaricomycotina</taxon>
        <taxon>Agaricomycetes</taxon>
        <taxon>Polyporales</taxon>
        <taxon>Phanerochaetaceae</taxon>
        <taxon>Phlebiopsis</taxon>
    </lineage>
</organism>